<keyword evidence="3" id="KW-1185">Reference proteome</keyword>
<sequence length="472" mass="54182">MDLTDLPDQEIYLPNDFTDPHIFLDSATKFISGFDRLINMHITNFMTHNQWTYIPKEWREALLPNENDDYDWISRLVDLASANMSVDIWPDSLKEYINITEKLSLPRESLPGYDTQCTIDKLIRLGMTEKKIHEVGPMSTVIQHVAHRRQVESVMDLGAGQGYLSRTLAYQHNLNVLAVDGSEVQTCGAKWFDKHLLKSRRPNANLNHVTDMVTPANVSTILAKWSKKQDKEENVVVVEEDEKWLVCGLHACGDLSSLMLRLFIQSDTIVSLVNVGCCYHFLTEEPYESAGFPLSKYLKVQQQYRMGSTAHMLACQTPCRWSDKREETLSSFEHHFYRALLQYIMVEKGLAQVNSPPVIGRLNKKKDFLSFPIYVRAALKRLKVPENSITDKEAEAYYAEAKANQVDKQIAILWTVRILLGPILESIILTDRWLYLKEQLADLPESNTKGVWMWPLFDPITSPRNMVIVASK</sequence>
<dbReference type="InterPro" id="IPR025714">
    <property type="entry name" value="Methyltranfer_dom"/>
</dbReference>
<organism evidence="2 3">
    <name type="scientific">Circinella minor</name>
    <dbReference type="NCBI Taxonomy" id="1195481"/>
    <lineage>
        <taxon>Eukaryota</taxon>
        <taxon>Fungi</taxon>
        <taxon>Fungi incertae sedis</taxon>
        <taxon>Mucoromycota</taxon>
        <taxon>Mucoromycotina</taxon>
        <taxon>Mucoromycetes</taxon>
        <taxon>Mucorales</taxon>
        <taxon>Lichtheimiaceae</taxon>
        <taxon>Circinella</taxon>
    </lineage>
</organism>
<dbReference type="PANTHER" id="PTHR12496:SF0">
    <property type="entry name" value="METHYLTRANSFERASE DOMAIN-CONTAINING PROTEIN"/>
    <property type="match status" value="1"/>
</dbReference>
<evidence type="ECO:0000313" key="3">
    <source>
        <dbReference type="Proteomes" id="UP000646827"/>
    </source>
</evidence>
<dbReference type="EMBL" id="JAEPRB010000024">
    <property type="protein sequence ID" value="KAG2225712.1"/>
    <property type="molecule type" value="Genomic_DNA"/>
</dbReference>
<proteinExistence type="predicted"/>
<dbReference type="OrthoDB" id="10258156at2759"/>
<accession>A0A8H7VNQ7</accession>
<dbReference type="Proteomes" id="UP000646827">
    <property type="component" value="Unassembled WGS sequence"/>
</dbReference>
<gene>
    <name evidence="2" type="ORF">INT45_011380</name>
</gene>
<evidence type="ECO:0000259" key="1">
    <source>
        <dbReference type="Pfam" id="PF13679"/>
    </source>
</evidence>
<comment type="caution">
    <text evidence="2">The sequence shown here is derived from an EMBL/GenBank/DDBJ whole genome shotgun (WGS) entry which is preliminary data.</text>
</comment>
<evidence type="ECO:0000313" key="2">
    <source>
        <dbReference type="EMBL" id="KAG2225712.1"/>
    </source>
</evidence>
<dbReference type="AlphaFoldDB" id="A0A8H7VNQ7"/>
<protein>
    <recommendedName>
        <fullName evidence="1">Methyltransferase domain-containing protein</fullName>
    </recommendedName>
</protein>
<name>A0A8H7VNQ7_9FUNG</name>
<reference evidence="2 3" key="1">
    <citation type="submission" date="2020-12" db="EMBL/GenBank/DDBJ databases">
        <title>Metabolic potential, ecology and presence of endohyphal bacteria is reflected in genomic diversity of Mucoromycotina.</title>
        <authorList>
            <person name="Muszewska A."/>
            <person name="Okrasinska A."/>
            <person name="Steczkiewicz K."/>
            <person name="Drgas O."/>
            <person name="Orlowska M."/>
            <person name="Perlinska-Lenart U."/>
            <person name="Aleksandrzak-Piekarczyk T."/>
            <person name="Szatraj K."/>
            <person name="Zielenkiewicz U."/>
            <person name="Pilsyk S."/>
            <person name="Malc E."/>
            <person name="Mieczkowski P."/>
            <person name="Kruszewska J.S."/>
            <person name="Biernat P."/>
            <person name="Pawlowska J."/>
        </authorList>
    </citation>
    <scope>NUCLEOTIDE SEQUENCE [LARGE SCALE GENOMIC DNA]</scope>
    <source>
        <strain evidence="2 3">CBS 142.35</strain>
    </source>
</reference>
<dbReference type="Pfam" id="PF13679">
    <property type="entry name" value="Methyltransf_32"/>
    <property type="match status" value="1"/>
</dbReference>
<dbReference type="SUPFAM" id="SSF53335">
    <property type="entry name" value="S-adenosyl-L-methionine-dependent methyltransferases"/>
    <property type="match status" value="1"/>
</dbReference>
<dbReference type="InterPro" id="IPR052220">
    <property type="entry name" value="METTL25"/>
</dbReference>
<dbReference type="InterPro" id="IPR029063">
    <property type="entry name" value="SAM-dependent_MTases_sf"/>
</dbReference>
<dbReference type="PANTHER" id="PTHR12496">
    <property type="entry name" value="CGI-41 METHYLTRANSFERASE"/>
    <property type="match status" value="1"/>
</dbReference>
<feature type="domain" description="Methyltransferase" evidence="1">
    <location>
        <begin position="130"/>
        <end position="284"/>
    </location>
</feature>
<dbReference type="Gene3D" id="3.40.50.150">
    <property type="entry name" value="Vaccinia Virus protein VP39"/>
    <property type="match status" value="1"/>
</dbReference>